<accession>A0A8X7ZV60</accession>
<evidence type="ECO:0000313" key="1">
    <source>
        <dbReference type="EMBL" id="KAG6772938.1"/>
    </source>
</evidence>
<evidence type="ECO:0000313" key="2">
    <source>
        <dbReference type="Proteomes" id="UP000886885"/>
    </source>
</evidence>
<keyword evidence="2" id="KW-1185">Reference proteome</keyword>
<dbReference type="AlphaFoldDB" id="A0A8X7ZV60"/>
<comment type="caution">
    <text evidence="1">The sequence shown here is derived from an EMBL/GenBank/DDBJ whole genome shotgun (WGS) entry which is preliminary data.</text>
</comment>
<name>A0A8X7ZV60_POPTO</name>
<proteinExistence type="predicted"/>
<dbReference type="EMBL" id="JAAWWB010000011">
    <property type="protein sequence ID" value="KAG6772938.1"/>
    <property type="molecule type" value="Genomic_DNA"/>
</dbReference>
<gene>
    <name evidence="1" type="ORF">POTOM_024368</name>
</gene>
<organism evidence="1 2">
    <name type="scientific">Populus tomentosa</name>
    <name type="common">Chinese white poplar</name>
    <dbReference type="NCBI Taxonomy" id="118781"/>
    <lineage>
        <taxon>Eukaryota</taxon>
        <taxon>Viridiplantae</taxon>
        <taxon>Streptophyta</taxon>
        <taxon>Embryophyta</taxon>
        <taxon>Tracheophyta</taxon>
        <taxon>Spermatophyta</taxon>
        <taxon>Magnoliopsida</taxon>
        <taxon>eudicotyledons</taxon>
        <taxon>Gunneridae</taxon>
        <taxon>Pentapetalae</taxon>
        <taxon>rosids</taxon>
        <taxon>fabids</taxon>
        <taxon>Malpighiales</taxon>
        <taxon>Salicaceae</taxon>
        <taxon>Saliceae</taxon>
        <taxon>Populus</taxon>
    </lineage>
</organism>
<dbReference type="Proteomes" id="UP000886885">
    <property type="component" value="Chromosome 6A"/>
</dbReference>
<protein>
    <submittedName>
        <fullName evidence="1">Uncharacterized protein</fullName>
    </submittedName>
</protein>
<reference evidence="1" key="1">
    <citation type="journal article" date="2020" name="bioRxiv">
        <title>Hybrid origin of Populus tomentosa Carr. identified through genome sequencing and phylogenomic analysis.</title>
        <authorList>
            <person name="An X."/>
            <person name="Gao K."/>
            <person name="Chen Z."/>
            <person name="Li J."/>
            <person name="Yang X."/>
            <person name="Yang X."/>
            <person name="Zhou J."/>
            <person name="Guo T."/>
            <person name="Zhao T."/>
            <person name="Huang S."/>
            <person name="Miao D."/>
            <person name="Khan W.U."/>
            <person name="Rao P."/>
            <person name="Ye M."/>
            <person name="Lei B."/>
            <person name="Liao W."/>
            <person name="Wang J."/>
            <person name="Ji L."/>
            <person name="Li Y."/>
            <person name="Guo B."/>
            <person name="Mustafa N.S."/>
            <person name="Li S."/>
            <person name="Yun Q."/>
            <person name="Keller S.R."/>
            <person name="Mao J."/>
            <person name="Zhang R."/>
            <person name="Strauss S.H."/>
        </authorList>
    </citation>
    <scope>NUCLEOTIDE SEQUENCE</scope>
    <source>
        <strain evidence="1">GM15</strain>
        <tissue evidence="1">Leaf</tissue>
    </source>
</reference>
<sequence length="227" mass="25581">MALSSVINFSKIILFKRMNGLDAVATSEAVFRHYQARDECPIYIARDVNGVQRSLILLQSIFVWTFDMLRAVGFLELQPFGTSSAACGDGLIPLSQLRLPQKTTPLLKELKFIDLVGYGKAEKVVDVALIVDDGTGWISCRKWFCVLTEKFSASLLILIFSFTFSSCFMEFKSEKVLCSRNQIMNLKLVDMLNQIWGFFFVVETSFDLCLALGGCMSTLTVEMWTVE</sequence>